<gene>
    <name evidence="2" type="ORF">CEXT_562401</name>
</gene>
<evidence type="ECO:0000256" key="1">
    <source>
        <dbReference type="SAM" id="MobiDB-lite"/>
    </source>
</evidence>
<sequence>MKPQIRFTQRDPTLHRRNQRLLGFEKCGYPSFFSPIQSFIPFVHFKISFSKTKKGTSFGWAFITNKKRIRSPSPAANGSTRERSQEVLEESGALFGSIEPQPEDGLDHPLPVPKICDSKLVV</sequence>
<dbReference type="Proteomes" id="UP001054945">
    <property type="component" value="Unassembled WGS sequence"/>
</dbReference>
<keyword evidence="3" id="KW-1185">Reference proteome</keyword>
<feature type="region of interest" description="Disordered" evidence="1">
    <location>
        <begin position="70"/>
        <end position="111"/>
    </location>
</feature>
<reference evidence="2 3" key="1">
    <citation type="submission" date="2021-06" db="EMBL/GenBank/DDBJ databases">
        <title>Caerostris extrusa draft genome.</title>
        <authorList>
            <person name="Kono N."/>
            <person name="Arakawa K."/>
        </authorList>
    </citation>
    <scope>NUCLEOTIDE SEQUENCE [LARGE SCALE GENOMIC DNA]</scope>
</reference>
<comment type="caution">
    <text evidence="2">The sequence shown here is derived from an EMBL/GenBank/DDBJ whole genome shotgun (WGS) entry which is preliminary data.</text>
</comment>
<protein>
    <submittedName>
        <fullName evidence="2">Uncharacterized protein</fullName>
    </submittedName>
</protein>
<accession>A0AAV4NYF7</accession>
<evidence type="ECO:0000313" key="3">
    <source>
        <dbReference type="Proteomes" id="UP001054945"/>
    </source>
</evidence>
<dbReference type="EMBL" id="BPLR01021464">
    <property type="protein sequence ID" value="GIX89935.1"/>
    <property type="molecule type" value="Genomic_DNA"/>
</dbReference>
<evidence type="ECO:0000313" key="2">
    <source>
        <dbReference type="EMBL" id="GIX89935.1"/>
    </source>
</evidence>
<dbReference type="AlphaFoldDB" id="A0AAV4NYF7"/>
<proteinExistence type="predicted"/>
<name>A0AAV4NYF7_CAEEX</name>
<organism evidence="2 3">
    <name type="scientific">Caerostris extrusa</name>
    <name type="common">Bark spider</name>
    <name type="synonym">Caerostris bankana</name>
    <dbReference type="NCBI Taxonomy" id="172846"/>
    <lineage>
        <taxon>Eukaryota</taxon>
        <taxon>Metazoa</taxon>
        <taxon>Ecdysozoa</taxon>
        <taxon>Arthropoda</taxon>
        <taxon>Chelicerata</taxon>
        <taxon>Arachnida</taxon>
        <taxon>Araneae</taxon>
        <taxon>Araneomorphae</taxon>
        <taxon>Entelegynae</taxon>
        <taxon>Araneoidea</taxon>
        <taxon>Araneidae</taxon>
        <taxon>Caerostris</taxon>
    </lineage>
</organism>